<protein>
    <submittedName>
        <fullName evidence="5">Putative DNA binding protein</fullName>
    </submittedName>
</protein>
<gene>
    <name evidence="5" type="ORF">ATJ93_3384</name>
</gene>
<dbReference type="EMBL" id="RAPO01000003">
    <property type="protein sequence ID" value="RKD93752.1"/>
    <property type="molecule type" value="Genomic_DNA"/>
</dbReference>
<organism evidence="5 6">
    <name type="scientific">Halopiger aswanensis</name>
    <dbReference type="NCBI Taxonomy" id="148449"/>
    <lineage>
        <taxon>Archaea</taxon>
        <taxon>Methanobacteriati</taxon>
        <taxon>Methanobacteriota</taxon>
        <taxon>Stenosarchaea group</taxon>
        <taxon>Halobacteria</taxon>
        <taxon>Halobacteriales</taxon>
        <taxon>Natrialbaceae</taxon>
        <taxon>Halopiger</taxon>
    </lineage>
</organism>
<dbReference type="AlphaFoldDB" id="A0A419WED5"/>
<dbReference type="Pfam" id="PF04967">
    <property type="entry name" value="HTH_10"/>
    <property type="match status" value="1"/>
</dbReference>
<evidence type="ECO:0000313" key="5">
    <source>
        <dbReference type="EMBL" id="RKD93752.1"/>
    </source>
</evidence>
<dbReference type="PANTHER" id="PTHR34236:SF1">
    <property type="entry name" value="DIMETHYL SULFOXIDE REDUCTASE TRANSCRIPTIONAL ACTIVATOR"/>
    <property type="match status" value="1"/>
</dbReference>
<dbReference type="InterPro" id="IPR007050">
    <property type="entry name" value="HTH_bacterioopsin"/>
</dbReference>
<dbReference type="SUPFAM" id="SSF88659">
    <property type="entry name" value="Sigma3 and sigma4 domains of RNA polymerase sigma factors"/>
    <property type="match status" value="1"/>
</dbReference>
<evidence type="ECO:0000313" key="6">
    <source>
        <dbReference type="Proteomes" id="UP000283805"/>
    </source>
</evidence>
<dbReference type="InterPro" id="IPR031803">
    <property type="entry name" value="BAT_GAF/HTH-assoc"/>
</dbReference>
<dbReference type="Pfam" id="PF15915">
    <property type="entry name" value="BAT"/>
    <property type="match status" value="1"/>
</dbReference>
<evidence type="ECO:0000256" key="2">
    <source>
        <dbReference type="ARBA" id="ARBA00023163"/>
    </source>
</evidence>
<evidence type="ECO:0000259" key="4">
    <source>
        <dbReference type="Pfam" id="PF15915"/>
    </source>
</evidence>
<evidence type="ECO:0000259" key="3">
    <source>
        <dbReference type="Pfam" id="PF04967"/>
    </source>
</evidence>
<keyword evidence="1" id="KW-0805">Transcription regulation</keyword>
<name>A0A419WED5_9EURY</name>
<feature type="domain" description="Bacterioopsin transcriptional activator GAF and HTH associated" evidence="4">
    <location>
        <begin position="28"/>
        <end position="146"/>
    </location>
</feature>
<dbReference type="PANTHER" id="PTHR34236">
    <property type="entry name" value="DIMETHYL SULFOXIDE REDUCTASE TRANSCRIPTIONAL ACTIVATOR"/>
    <property type="match status" value="1"/>
</dbReference>
<reference evidence="5 6" key="1">
    <citation type="submission" date="2018-09" db="EMBL/GenBank/DDBJ databases">
        <title>Genomic Encyclopedia of Archaeal and Bacterial Type Strains, Phase II (KMG-II): from individual species to whole genera.</title>
        <authorList>
            <person name="Goeker M."/>
        </authorList>
    </citation>
    <scope>NUCLEOTIDE SEQUENCE [LARGE SCALE GENOMIC DNA]</scope>
    <source>
        <strain evidence="5 6">DSM 13151</strain>
    </source>
</reference>
<accession>A0A419WED5</accession>
<sequence length="218" mass="24398">MAEAVSLIAILDVAHPDLALTPTIRDCPEASIEVVSHSTTDPETGLFFFLVRNADETFEQVLEADHTVADWLLIDDLGSTRLYRLEHTEGTKLISPMATELGGLLLRAESNDRGWTVRLHLPDREALAALWDRCKDCDISFELHRMFRRDEWTDGVAPEVTDEQRAALVTAYEEGYFEEPRETSLEELADSLDISPTAVGGRIRRGTGTLVETTLLEE</sequence>
<proteinExistence type="predicted"/>
<keyword evidence="2" id="KW-0804">Transcription</keyword>
<comment type="caution">
    <text evidence="5">The sequence shown here is derived from an EMBL/GenBank/DDBJ whole genome shotgun (WGS) entry which is preliminary data.</text>
</comment>
<dbReference type="Proteomes" id="UP000283805">
    <property type="component" value="Unassembled WGS sequence"/>
</dbReference>
<evidence type="ECO:0000256" key="1">
    <source>
        <dbReference type="ARBA" id="ARBA00023015"/>
    </source>
</evidence>
<keyword evidence="6" id="KW-1185">Reference proteome</keyword>
<feature type="domain" description="HTH bat-type" evidence="3">
    <location>
        <begin position="161"/>
        <end position="211"/>
    </location>
</feature>
<dbReference type="InterPro" id="IPR013324">
    <property type="entry name" value="RNA_pol_sigma_r3/r4-like"/>
</dbReference>